<dbReference type="InterPro" id="IPR005074">
    <property type="entry name" value="Peptidase_C39"/>
</dbReference>
<organism evidence="2 3">
    <name type="scientific">Candidatus Manganitrophus noduliformans</name>
    <dbReference type="NCBI Taxonomy" id="2606439"/>
    <lineage>
        <taxon>Bacteria</taxon>
        <taxon>Pseudomonadati</taxon>
        <taxon>Nitrospirota</taxon>
        <taxon>Nitrospiria</taxon>
        <taxon>Candidatus Troglogloeales</taxon>
        <taxon>Candidatus Manganitrophaceae</taxon>
        <taxon>Candidatus Manganitrophus</taxon>
    </lineage>
</organism>
<dbReference type="InterPro" id="IPR002477">
    <property type="entry name" value="Peptidoglycan-bd-like"/>
</dbReference>
<evidence type="ECO:0000313" key="2">
    <source>
        <dbReference type="EMBL" id="NKE71409.1"/>
    </source>
</evidence>
<dbReference type="InterPro" id="IPR036365">
    <property type="entry name" value="PGBD-like_sf"/>
</dbReference>
<accession>A0A7X6IBH0</accession>
<dbReference type="Pfam" id="PF01471">
    <property type="entry name" value="PG_binding_1"/>
    <property type="match status" value="1"/>
</dbReference>
<dbReference type="SUPFAM" id="SSF47090">
    <property type="entry name" value="PGBD-like"/>
    <property type="match status" value="1"/>
</dbReference>
<reference evidence="2 3" key="1">
    <citation type="journal article" date="2020" name="Nature">
        <title>Bacterial chemolithoautotrophy via manganese oxidation.</title>
        <authorList>
            <person name="Yu H."/>
            <person name="Leadbetter J.R."/>
        </authorList>
    </citation>
    <scope>NUCLEOTIDE SEQUENCE [LARGE SCALE GENOMIC DNA]</scope>
    <source>
        <strain evidence="2 3">Mn-1</strain>
    </source>
</reference>
<dbReference type="InterPro" id="IPR049945">
    <property type="entry name" value="AAA_22"/>
</dbReference>
<sequence length="581" mass="64569">MYLPFFGFKEPPFKLSPDPRFFFSSKKHQEAFSHILYGLKERKGFIVVTGEVGTGKTTLCRLLLAKLDPTVRTALLFNPQLTTVELLQSINQDFGLKGDGQTKKALLDELNRFLLDLLAQGGNALLIIDEAQLLTIECLEEIRLLSNLETDQSKLIQILLIGQPELKETLSQHALRQLRQRISIMYDIEPLDRKEVTAYIDARIEVAGGKEKVSFAPKATDRIYAFSNGFPRLINVVADQALLAAYVANTTFVSEALVQQAVEELKKADAAGPSRLPAKQSASLGRYALPVAWGMALLVPIFLAALLWKGGLFSRETVRVETVQARPSPEVASPPSIETLTGTVGLQEKSAGSPAPIVLPPEKNIPEIAPSKPLFDPDGIYRVELLAETEKGAYLTLLNLLTPLPLEERWREKSMGEVLQWLRENSIETYPLPLTLKKVLAFNSPLLFSFSEEAGHRYQVLVKIEGEEALLYDPLDGRKRVPLRELTAAWKGSGILLWREMEGLELPFRRVGPDPSVQKIQEVLTKEGLYVGPADGLWGPQTAKALRFFQQKEGLEEDGLFGTETHLLLSKRAGEGTPSLR</sequence>
<dbReference type="EMBL" id="VTOW01000002">
    <property type="protein sequence ID" value="NKE71409.1"/>
    <property type="molecule type" value="Genomic_DNA"/>
</dbReference>
<dbReference type="GO" id="GO:0016020">
    <property type="term" value="C:membrane"/>
    <property type="evidence" value="ECO:0007669"/>
    <property type="project" value="InterPro"/>
</dbReference>
<dbReference type="RefSeq" id="WP_168060018.1">
    <property type="nucleotide sequence ID" value="NZ_VTOW01000002.1"/>
</dbReference>
<dbReference type="SUPFAM" id="SSF52540">
    <property type="entry name" value="P-loop containing nucleoside triphosphate hydrolases"/>
    <property type="match status" value="1"/>
</dbReference>
<dbReference type="GO" id="GO:0005524">
    <property type="term" value="F:ATP binding"/>
    <property type="evidence" value="ECO:0007669"/>
    <property type="project" value="InterPro"/>
</dbReference>
<dbReference type="InterPro" id="IPR036366">
    <property type="entry name" value="PGBDSf"/>
</dbReference>
<evidence type="ECO:0000259" key="1">
    <source>
        <dbReference type="PROSITE" id="PS50990"/>
    </source>
</evidence>
<dbReference type="Proteomes" id="UP000534783">
    <property type="component" value="Unassembled WGS sequence"/>
</dbReference>
<keyword evidence="3" id="KW-1185">Reference proteome</keyword>
<name>A0A7X6IBH0_9BACT</name>
<dbReference type="Gene3D" id="1.10.101.10">
    <property type="entry name" value="PGBD-like superfamily/PGBD"/>
    <property type="match status" value="1"/>
</dbReference>
<dbReference type="InterPro" id="IPR027417">
    <property type="entry name" value="P-loop_NTPase"/>
</dbReference>
<protein>
    <submittedName>
        <fullName evidence="2">AAA family ATPase</fullName>
    </submittedName>
</protein>
<feature type="domain" description="Peptidase C39" evidence="1">
    <location>
        <begin position="376"/>
        <end position="497"/>
    </location>
</feature>
<evidence type="ECO:0000313" key="3">
    <source>
        <dbReference type="Proteomes" id="UP000534783"/>
    </source>
</evidence>
<dbReference type="PANTHER" id="PTHR35894">
    <property type="entry name" value="GENERAL SECRETION PATHWAY PROTEIN A-RELATED"/>
    <property type="match status" value="1"/>
</dbReference>
<comment type="caution">
    <text evidence="2">The sequence shown here is derived from an EMBL/GenBank/DDBJ whole genome shotgun (WGS) entry which is preliminary data.</text>
</comment>
<dbReference type="PROSITE" id="PS50990">
    <property type="entry name" value="PEPTIDASE_C39"/>
    <property type="match status" value="1"/>
</dbReference>
<dbReference type="Gene3D" id="3.40.50.300">
    <property type="entry name" value="P-loop containing nucleotide triphosphate hydrolases"/>
    <property type="match status" value="1"/>
</dbReference>
<dbReference type="GO" id="GO:0008233">
    <property type="term" value="F:peptidase activity"/>
    <property type="evidence" value="ECO:0007669"/>
    <property type="project" value="InterPro"/>
</dbReference>
<dbReference type="Pfam" id="PF13401">
    <property type="entry name" value="AAA_22"/>
    <property type="match status" value="1"/>
</dbReference>
<dbReference type="SMART" id="SM00382">
    <property type="entry name" value="AAA"/>
    <property type="match status" value="1"/>
</dbReference>
<dbReference type="PANTHER" id="PTHR35894:SF1">
    <property type="entry name" value="PHOSPHORIBULOKINASE _ URIDINE KINASE FAMILY"/>
    <property type="match status" value="1"/>
</dbReference>
<dbReference type="InterPro" id="IPR003593">
    <property type="entry name" value="AAA+_ATPase"/>
</dbReference>
<gene>
    <name evidence="2" type="ORF">MNODULE_11725</name>
</gene>
<dbReference type="GO" id="GO:0016887">
    <property type="term" value="F:ATP hydrolysis activity"/>
    <property type="evidence" value="ECO:0007669"/>
    <property type="project" value="InterPro"/>
</dbReference>
<dbReference type="GO" id="GO:0006508">
    <property type="term" value="P:proteolysis"/>
    <property type="evidence" value="ECO:0007669"/>
    <property type="project" value="InterPro"/>
</dbReference>
<proteinExistence type="predicted"/>
<dbReference type="InterPro" id="IPR052026">
    <property type="entry name" value="ExeA_AAA_ATPase_DNA-bind"/>
</dbReference>
<dbReference type="Gene3D" id="3.90.70.10">
    <property type="entry name" value="Cysteine proteinases"/>
    <property type="match status" value="1"/>
</dbReference>
<dbReference type="AlphaFoldDB" id="A0A7X6IBH0"/>